<name>A0ABR0A116_9CRUS</name>
<accession>A0ABR0A116</accession>
<evidence type="ECO:0000256" key="1">
    <source>
        <dbReference type="SAM" id="MobiDB-lite"/>
    </source>
</evidence>
<comment type="caution">
    <text evidence="2">The sequence shown here is derived from an EMBL/GenBank/DDBJ whole genome shotgun (WGS) entry which is preliminary data.</text>
</comment>
<evidence type="ECO:0000313" key="2">
    <source>
        <dbReference type="EMBL" id="KAK4018847.1"/>
    </source>
</evidence>
<gene>
    <name evidence="2" type="ORF">OUZ56_000887</name>
</gene>
<reference evidence="2 3" key="1">
    <citation type="journal article" date="2023" name="Nucleic Acids Res.">
        <title>The hologenome of Daphnia magna reveals possible DNA methylation and microbiome-mediated evolution of the host genome.</title>
        <authorList>
            <person name="Chaturvedi A."/>
            <person name="Li X."/>
            <person name="Dhandapani V."/>
            <person name="Marshall H."/>
            <person name="Kissane S."/>
            <person name="Cuenca-Cambronero M."/>
            <person name="Asole G."/>
            <person name="Calvet F."/>
            <person name="Ruiz-Romero M."/>
            <person name="Marangio P."/>
            <person name="Guigo R."/>
            <person name="Rago D."/>
            <person name="Mirbahai L."/>
            <person name="Eastwood N."/>
            <person name="Colbourne J.K."/>
            <person name="Zhou J."/>
            <person name="Mallon E."/>
            <person name="Orsini L."/>
        </authorList>
    </citation>
    <scope>NUCLEOTIDE SEQUENCE [LARGE SCALE GENOMIC DNA]</scope>
    <source>
        <strain evidence="2">LRV0_1</strain>
    </source>
</reference>
<evidence type="ECO:0000313" key="3">
    <source>
        <dbReference type="Proteomes" id="UP001234178"/>
    </source>
</evidence>
<dbReference type="Proteomes" id="UP001234178">
    <property type="component" value="Unassembled WGS sequence"/>
</dbReference>
<keyword evidence="3" id="KW-1185">Reference proteome</keyword>
<organism evidence="2 3">
    <name type="scientific">Daphnia magna</name>
    <dbReference type="NCBI Taxonomy" id="35525"/>
    <lineage>
        <taxon>Eukaryota</taxon>
        <taxon>Metazoa</taxon>
        <taxon>Ecdysozoa</taxon>
        <taxon>Arthropoda</taxon>
        <taxon>Crustacea</taxon>
        <taxon>Branchiopoda</taxon>
        <taxon>Diplostraca</taxon>
        <taxon>Cladocera</taxon>
        <taxon>Anomopoda</taxon>
        <taxon>Daphniidae</taxon>
        <taxon>Daphnia</taxon>
    </lineage>
</organism>
<proteinExistence type="predicted"/>
<dbReference type="EMBL" id="JAOYFB010000036">
    <property type="protein sequence ID" value="KAK4018847.1"/>
    <property type="molecule type" value="Genomic_DNA"/>
</dbReference>
<feature type="region of interest" description="Disordered" evidence="1">
    <location>
        <begin position="41"/>
        <end position="64"/>
    </location>
</feature>
<protein>
    <submittedName>
        <fullName evidence="2">Uncharacterized protein</fullName>
    </submittedName>
</protein>
<sequence>MKFVCRDRRFILNGNYCIVLAYYKNLAKHVDLTDKQGLSHTEQKLKSSRSCPPADRCSGTPAAH</sequence>